<evidence type="ECO:0000313" key="1">
    <source>
        <dbReference type="Proteomes" id="UP001190640"/>
    </source>
</evidence>
<dbReference type="AlphaFoldDB" id="A0AA97JG53"/>
<dbReference type="Proteomes" id="UP001190640">
    <property type="component" value="Chromosome 5"/>
</dbReference>
<evidence type="ECO:0000313" key="4">
    <source>
        <dbReference type="RefSeq" id="XP_054836621.1"/>
    </source>
</evidence>
<gene>
    <name evidence="2 3 4" type="primary">CCDC24</name>
</gene>
<reference evidence="2 3" key="1">
    <citation type="submission" date="2025-04" db="UniProtKB">
        <authorList>
            <consortium name="RefSeq"/>
        </authorList>
    </citation>
    <scope>IDENTIFICATION</scope>
    <source>
        <tissue evidence="2 3">Blood</tissue>
    </source>
</reference>
<dbReference type="GeneID" id="129330567"/>
<dbReference type="InterPro" id="IPR031367">
    <property type="entry name" value="CCDC24"/>
</dbReference>
<evidence type="ECO:0000313" key="3">
    <source>
        <dbReference type="RefSeq" id="XP_054836620.1"/>
    </source>
</evidence>
<dbReference type="RefSeq" id="XP_054836619.1">
    <property type="nucleotide sequence ID" value="XM_054980644.1"/>
</dbReference>
<dbReference type="CTD" id="149473"/>
<dbReference type="RefSeq" id="XP_054836620.1">
    <property type="nucleotide sequence ID" value="XM_054980645.1"/>
</dbReference>
<dbReference type="Pfam" id="PF15669">
    <property type="entry name" value="CCDC24"/>
    <property type="match status" value="1"/>
</dbReference>
<accession>A0AA97JG53</accession>
<dbReference type="KEGG" id="emc:129330567"/>
<keyword evidence="1" id="KW-1185">Reference proteome</keyword>
<dbReference type="PANTHER" id="PTHR28601:SF1">
    <property type="entry name" value="COILED-COIL DOMAIN-CONTAINING PROTEIN 24"/>
    <property type="match status" value="1"/>
</dbReference>
<proteinExistence type="predicted"/>
<sequence length="390" mass="43524">MLELSITSMLPLLDRFGQALHPVPSLWRMVEEQVAPSERLEVKTILGDDAVERSLELHGEVQMLLEFYQEVQLEHSGLKQSPLQAVDSLLAVPPHLKELMREEIRLLLKDLQQKALQEGRDQDCAIAKYSPHVVSFALKGNADTGGPSSGSSALIRPLSSRASNDLGSFCNKLNIAHIGEVAFRLRTLLEDECHALERCISHLQRQLEETHYQAAQLLETTQEPSMAELQEEKHAMERDLQLIQTQPCPHLSLTPKWLGRGSYQLQPCHLRASVKGPDLGETAPASSLNPRNQNASLCHQTLPWWSRSEKGLLGRLQPEGEELRQAWKDKCPQIHSPVIAAPPNGRRVISASRITIGGVVPTFHPAPPPEPCPLPRFCPRTRLLQCKEPS</sequence>
<name>A0AA97JG53_EUBMA</name>
<evidence type="ECO:0000313" key="2">
    <source>
        <dbReference type="RefSeq" id="XP_054836619.1"/>
    </source>
</evidence>
<dbReference type="RefSeq" id="XP_054836621.1">
    <property type="nucleotide sequence ID" value="XM_054980646.1"/>
</dbReference>
<organism evidence="1 4">
    <name type="scientific">Eublepharis macularius</name>
    <name type="common">Leopard gecko</name>
    <name type="synonym">Cyrtodactylus macularius</name>
    <dbReference type="NCBI Taxonomy" id="481883"/>
    <lineage>
        <taxon>Eukaryota</taxon>
        <taxon>Metazoa</taxon>
        <taxon>Chordata</taxon>
        <taxon>Craniata</taxon>
        <taxon>Vertebrata</taxon>
        <taxon>Euteleostomi</taxon>
        <taxon>Lepidosauria</taxon>
        <taxon>Squamata</taxon>
        <taxon>Bifurcata</taxon>
        <taxon>Gekkota</taxon>
        <taxon>Eublepharidae</taxon>
        <taxon>Eublepharinae</taxon>
        <taxon>Eublepharis</taxon>
    </lineage>
</organism>
<protein>
    <submittedName>
        <fullName evidence="2 3">Coiled-coil domain-containing protein 24 isoform X1</fullName>
    </submittedName>
</protein>
<dbReference type="PANTHER" id="PTHR28601">
    <property type="entry name" value="COILED-COIL DOMAIN-CONTAINING PROTEIN 24"/>
    <property type="match status" value="1"/>
</dbReference>